<evidence type="ECO:0000313" key="3">
    <source>
        <dbReference type="Proteomes" id="UP000054007"/>
    </source>
</evidence>
<dbReference type="EMBL" id="KN880603">
    <property type="protein sequence ID" value="KIY65148.1"/>
    <property type="molecule type" value="Genomic_DNA"/>
</dbReference>
<dbReference type="Proteomes" id="UP000054007">
    <property type="component" value="Unassembled WGS sequence"/>
</dbReference>
<dbReference type="Gene3D" id="1.10.630.10">
    <property type="entry name" value="Cytochrome P450"/>
    <property type="match status" value="1"/>
</dbReference>
<dbReference type="GO" id="GO:0016705">
    <property type="term" value="F:oxidoreductase activity, acting on paired donors, with incorporation or reduction of molecular oxygen"/>
    <property type="evidence" value="ECO:0007669"/>
    <property type="project" value="InterPro"/>
</dbReference>
<keyword evidence="3" id="KW-1185">Reference proteome</keyword>
<proteinExistence type="predicted"/>
<feature type="signal peptide" evidence="1">
    <location>
        <begin position="1"/>
        <end position="18"/>
    </location>
</feature>
<dbReference type="GO" id="GO:0005506">
    <property type="term" value="F:iron ion binding"/>
    <property type="evidence" value="ECO:0007669"/>
    <property type="project" value="InterPro"/>
</dbReference>
<reference evidence="2 3" key="1">
    <citation type="journal article" date="2015" name="Fungal Genet. Biol.">
        <title>Evolution of novel wood decay mechanisms in Agaricales revealed by the genome sequences of Fistulina hepatica and Cylindrobasidium torrendii.</title>
        <authorList>
            <person name="Floudas D."/>
            <person name="Held B.W."/>
            <person name="Riley R."/>
            <person name="Nagy L.G."/>
            <person name="Koehler G."/>
            <person name="Ransdell A.S."/>
            <person name="Younus H."/>
            <person name="Chow J."/>
            <person name="Chiniquy J."/>
            <person name="Lipzen A."/>
            <person name="Tritt A."/>
            <person name="Sun H."/>
            <person name="Haridas S."/>
            <person name="LaButti K."/>
            <person name="Ohm R.A."/>
            <person name="Kues U."/>
            <person name="Blanchette R.A."/>
            <person name="Grigoriev I.V."/>
            <person name="Minto R.E."/>
            <person name="Hibbett D.S."/>
        </authorList>
    </citation>
    <scope>NUCLEOTIDE SEQUENCE [LARGE SCALE GENOMIC DNA]</scope>
    <source>
        <strain evidence="2 3">FP15055 ss-10</strain>
    </source>
</reference>
<dbReference type="GO" id="GO:0004497">
    <property type="term" value="F:monooxygenase activity"/>
    <property type="evidence" value="ECO:0007669"/>
    <property type="project" value="InterPro"/>
</dbReference>
<feature type="chain" id="PRO_5002316618" evidence="1">
    <location>
        <begin position="19"/>
        <end position="70"/>
    </location>
</feature>
<sequence>MHLANQGLFIQIATTLWALSIKPSGHVPSKMDFVDAGVTVKPAPFECTFVERSSDTTLGRQLLAGGAEGR</sequence>
<protein>
    <submittedName>
        <fullName evidence="2">Uncharacterized protein</fullName>
    </submittedName>
</protein>
<dbReference type="InterPro" id="IPR036396">
    <property type="entry name" value="Cyt_P450_sf"/>
</dbReference>
<evidence type="ECO:0000256" key="1">
    <source>
        <dbReference type="SAM" id="SignalP"/>
    </source>
</evidence>
<accession>A0A0D7B3H2</accession>
<gene>
    <name evidence="2" type="ORF">CYLTODRAFT_74823</name>
</gene>
<keyword evidence="1" id="KW-0732">Signal</keyword>
<dbReference type="GO" id="GO:0020037">
    <property type="term" value="F:heme binding"/>
    <property type="evidence" value="ECO:0007669"/>
    <property type="project" value="InterPro"/>
</dbReference>
<name>A0A0D7B3H2_9AGAR</name>
<organism evidence="2 3">
    <name type="scientific">Cylindrobasidium torrendii FP15055 ss-10</name>
    <dbReference type="NCBI Taxonomy" id="1314674"/>
    <lineage>
        <taxon>Eukaryota</taxon>
        <taxon>Fungi</taxon>
        <taxon>Dikarya</taxon>
        <taxon>Basidiomycota</taxon>
        <taxon>Agaricomycotina</taxon>
        <taxon>Agaricomycetes</taxon>
        <taxon>Agaricomycetidae</taxon>
        <taxon>Agaricales</taxon>
        <taxon>Marasmiineae</taxon>
        <taxon>Physalacriaceae</taxon>
        <taxon>Cylindrobasidium</taxon>
    </lineage>
</organism>
<evidence type="ECO:0000313" key="2">
    <source>
        <dbReference type="EMBL" id="KIY65148.1"/>
    </source>
</evidence>
<dbReference type="AlphaFoldDB" id="A0A0D7B3H2"/>
<dbReference type="OrthoDB" id="2789670at2759"/>